<gene>
    <name evidence="9 12" type="primary">glgC</name>
    <name evidence="12" type="ORF">HMPREF0091_10094</name>
</gene>
<organism evidence="12 13">
    <name type="scientific">Fannyhessea vaginae DSM 15829</name>
    <dbReference type="NCBI Taxonomy" id="525256"/>
    <lineage>
        <taxon>Bacteria</taxon>
        <taxon>Bacillati</taxon>
        <taxon>Actinomycetota</taxon>
        <taxon>Coriobacteriia</taxon>
        <taxon>Coriobacteriales</taxon>
        <taxon>Atopobiaceae</taxon>
        <taxon>Fannyhessea</taxon>
    </lineage>
</organism>
<dbReference type="eggNOG" id="COG0448">
    <property type="taxonomic scope" value="Bacteria"/>
</dbReference>
<dbReference type="EMBL" id="ACGK02000001">
    <property type="protein sequence ID" value="EGF23147.1"/>
    <property type="molecule type" value="Genomic_DNA"/>
</dbReference>
<evidence type="ECO:0000259" key="10">
    <source>
        <dbReference type="Pfam" id="PF00483"/>
    </source>
</evidence>
<name>F1T5K2_9ACTN</name>
<dbReference type="Gene3D" id="3.90.550.10">
    <property type="entry name" value="Spore Coat Polysaccharide Biosynthesis Protein SpsA, Chain A"/>
    <property type="match status" value="1"/>
</dbReference>
<dbReference type="GO" id="GO:0008878">
    <property type="term" value="F:glucose-1-phosphate adenylyltransferase activity"/>
    <property type="evidence" value="ECO:0007669"/>
    <property type="project" value="UniProtKB-UniRule"/>
</dbReference>
<keyword evidence="4 9" id="KW-0548">Nucleotidyltransferase</keyword>
<feature type="site" description="Could play a key role in the communication between the regulatory and the substrate sites" evidence="9">
    <location>
        <position position="67"/>
    </location>
</feature>
<evidence type="ECO:0000313" key="13">
    <source>
        <dbReference type="Proteomes" id="UP000005947"/>
    </source>
</evidence>
<evidence type="ECO:0000313" key="12">
    <source>
        <dbReference type="EMBL" id="EGF23147.1"/>
    </source>
</evidence>
<dbReference type="Pfam" id="PF00483">
    <property type="entry name" value="NTP_transferase"/>
    <property type="match status" value="1"/>
</dbReference>
<evidence type="ECO:0000256" key="2">
    <source>
        <dbReference type="ARBA" id="ARBA00022600"/>
    </source>
</evidence>
<evidence type="ECO:0000256" key="9">
    <source>
        <dbReference type="HAMAP-Rule" id="MF_00624"/>
    </source>
</evidence>
<keyword evidence="7 9" id="KW-0320">Glycogen biosynthesis</keyword>
<evidence type="ECO:0000256" key="7">
    <source>
        <dbReference type="ARBA" id="ARBA00023056"/>
    </source>
</evidence>
<keyword evidence="5 9" id="KW-0547">Nucleotide-binding</keyword>
<comment type="function">
    <text evidence="9">Involved in the biosynthesis of ADP-glucose, a building block required for the elongation reactions to produce glycogen. Catalyzes the reaction between ATP and alpha-D-glucose 1-phosphate (G1P) to produce pyrophosphate and ADP-Glc.</text>
</comment>
<proteinExistence type="inferred from homology"/>
<feature type="binding site" evidence="9">
    <location>
        <begin position="187"/>
        <end position="188"/>
    </location>
    <ligand>
        <name>alpha-D-glucose 1-phosphate</name>
        <dbReference type="ChEBI" id="CHEBI:58601"/>
    </ligand>
</feature>
<keyword evidence="8 9" id="KW-0119">Carbohydrate metabolism</keyword>
<dbReference type="EC" id="2.7.7.27" evidence="9"/>
<comment type="subunit">
    <text evidence="9">Homotetramer.</text>
</comment>
<dbReference type="Gene3D" id="2.160.10.10">
    <property type="entry name" value="Hexapeptide repeat proteins"/>
    <property type="match status" value="1"/>
</dbReference>
<protein>
    <recommendedName>
        <fullName evidence="9">Glucose-1-phosphate adenylyltransferase</fullName>
        <ecNumber evidence="9">2.7.7.27</ecNumber>
    </recommendedName>
    <alternativeName>
        <fullName evidence="9">ADP-glucose pyrophosphorylase</fullName>
        <shortName evidence="9">ADPGlc PPase</shortName>
    </alternativeName>
    <alternativeName>
        <fullName evidence="9">ADP-glucose synthase</fullName>
    </alternativeName>
</protein>
<dbReference type="InterPro" id="IPR023049">
    <property type="entry name" value="GlgC_bac"/>
</dbReference>
<dbReference type="NCBIfam" id="NF003670">
    <property type="entry name" value="PRK05293.1"/>
    <property type="match status" value="1"/>
</dbReference>
<feature type="site" description="Could play a key role in the communication between the regulatory and the substrate sites" evidence="9">
    <location>
        <position position="106"/>
    </location>
</feature>
<dbReference type="InterPro" id="IPR011831">
    <property type="entry name" value="ADP-Glc_PPase"/>
</dbReference>
<feature type="domain" description="Glucose-1-phosphate adenylyltransferase/Bifunctional protein GlmU-like C-terminal hexapeptide" evidence="11">
    <location>
        <begin position="297"/>
        <end position="375"/>
    </location>
</feature>
<keyword evidence="2 9" id="KW-0321">Glycogen metabolism</keyword>
<keyword evidence="6 9" id="KW-0067">ATP-binding</keyword>
<dbReference type="PROSITE" id="PS00810">
    <property type="entry name" value="ADP_GLC_PYROPHOSPH_3"/>
    <property type="match status" value="1"/>
</dbReference>
<dbReference type="NCBIfam" id="TIGR02091">
    <property type="entry name" value="glgC"/>
    <property type="match status" value="1"/>
</dbReference>
<dbReference type="Proteomes" id="UP000005947">
    <property type="component" value="Unassembled WGS sequence"/>
</dbReference>
<comment type="pathway">
    <text evidence="9">Glycan biosynthesis; glycogen biosynthesis.</text>
</comment>
<dbReference type="SUPFAM" id="SSF51161">
    <property type="entry name" value="Trimeric LpxA-like enzymes"/>
    <property type="match status" value="1"/>
</dbReference>
<dbReference type="InterPro" id="IPR056818">
    <property type="entry name" value="GlmU/GlgC-like_hexapep"/>
</dbReference>
<dbReference type="InterPro" id="IPR005836">
    <property type="entry name" value="ADP_Glu_pyroP_CS"/>
</dbReference>
<dbReference type="CDD" id="cd04651">
    <property type="entry name" value="LbH_G1P_AT_C"/>
    <property type="match status" value="1"/>
</dbReference>
<dbReference type="HAMAP" id="MF_00624">
    <property type="entry name" value="GlgC"/>
    <property type="match status" value="1"/>
</dbReference>
<keyword evidence="13" id="KW-1185">Reference proteome</keyword>
<evidence type="ECO:0000256" key="3">
    <source>
        <dbReference type="ARBA" id="ARBA00022679"/>
    </source>
</evidence>
<sequence>MGLEGVIMSKKECIAMLLAGGQGSRLGALTKEIAKPAVSFGGKYRIIDFALSNCANSGIETVGVLTQYQPYVLHSYLGSGAAWNLNESDGGVSILPPFATQTGGAWYAGTADAVTQNLGFIEQNNPEYVLILSGDQLYSMDYQKMLDAHKRHGADLTIAVMPVAWEEASRFGIITQDENERITKFTEKPKKPDSNLASMGIYIFNKDLLVTSLREDAINQTSEHDFGGDIIPKLLEDGKKLYTYEYRGFWRDVGTISSYHETSMDLLGEHPAFDLFNTNNPMMSNASTRPPAYIGPQGSIDDCLVGNGCNIYGSVRHSIISTDSFVGERAIVEDSVLLPGAVVKAGAHVVRAILGEHAVVEEDVVLGSVDQTRDTAVIGNDVVVGKGEGIR</sequence>
<dbReference type="PANTHER" id="PTHR43523:SF2">
    <property type="entry name" value="GLUCOSE-1-PHOSPHATE ADENYLYLTRANSFERASE"/>
    <property type="match status" value="1"/>
</dbReference>
<comment type="catalytic activity">
    <reaction evidence="9">
        <text>alpha-D-glucose 1-phosphate + ATP + H(+) = ADP-alpha-D-glucose + diphosphate</text>
        <dbReference type="Rhea" id="RHEA:12120"/>
        <dbReference type="ChEBI" id="CHEBI:15378"/>
        <dbReference type="ChEBI" id="CHEBI:30616"/>
        <dbReference type="ChEBI" id="CHEBI:33019"/>
        <dbReference type="ChEBI" id="CHEBI:57498"/>
        <dbReference type="ChEBI" id="CHEBI:58601"/>
        <dbReference type="EC" id="2.7.7.27"/>
    </reaction>
</comment>
<dbReference type="PANTHER" id="PTHR43523">
    <property type="entry name" value="GLUCOSE-1-PHOSPHATE ADENYLYLTRANSFERASE-RELATED"/>
    <property type="match status" value="1"/>
</dbReference>
<feature type="binding site" evidence="9">
    <location>
        <position position="198"/>
    </location>
    <ligand>
        <name>alpha-D-glucose 1-phosphate</name>
        <dbReference type="ChEBI" id="CHEBI:58601"/>
    </ligand>
</feature>
<evidence type="ECO:0000259" key="11">
    <source>
        <dbReference type="Pfam" id="PF24894"/>
    </source>
</evidence>
<evidence type="ECO:0000256" key="5">
    <source>
        <dbReference type="ARBA" id="ARBA00022741"/>
    </source>
</evidence>
<dbReference type="InterPro" id="IPR005835">
    <property type="entry name" value="NTP_transferase_dom"/>
</dbReference>
<dbReference type="GO" id="GO:0005978">
    <property type="term" value="P:glycogen biosynthetic process"/>
    <property type="evidence" value="ECO:0007669"/>
    <property type="project" value="UniProtKB-UniRule"/>
</dbReference>
<dbReference type="UniPathway" id="UPA00164"/>
<feature type="binding site" evidence="9">
    <location>
        <position position="107"/>
    </location>
    <ligand>
        <name>alpha-D-glucose 1-phosphate</name>
        <dbReference type="ChEBI" id="CHEBI:58601"/>
    </ligand>
</feature>
<dbReference type="InterPro" id="IPR011004">
    <property type="entry name" value="Trimer_LpxA-like_sf"/>
</dbReference>
<dbReference type="InterPro" id="IPR029044">
    <property type="entry name" value="Nucleotide-diphossugar_trans"/>
</dbReference>
<accession>F1T5K2</accession>
<dbReference type="GO" id="GO:0005524">
    <property type="term" value="F:ATP binding"/>
    <property type="evidence" value="ECO:0007669"/>
    <property type="project" value="UniProtKB-KW"/>
</dbReference>
<dbReference type="Pfam" id="PF24894">
    <property type="entry name" value="Hexapep_GlmU"/>
    <property type="match status" value="1"/>
</dbReference>
<keyword evidence="3 9" id="KW-0808">Transferase</keyword>
<dbReference type="CDD" id="cd02508">
    <property type="entry name" value="ADP_Glucose_PP"/>
    <property type="match status" value="1"/>
</dbReference>
<evidence type="ECO:0000256" key="1">
    <source>
        <dbReference type="ARBA" id="ARBA00010443"/>
    </source>
</evidence>
<evidence type="ECO:0000256" key="6">
    <source>
        <dbReference type="ARBA" id="ARBA00022840"/>
    </source>
</evidence>
<evidence type="ECO:0000256" key="8">
    <source>
        <dbReference type="ARBA" id="ARBA00023277"/>
    </source>
</evidence>
<dbReference type="AlphaFoldDB" id="F1T5K2"/>
<dbReference type="PROSITE" id="PS00808">
    <property type="entry name" value="ADP_GLC_PYROPHOSPH_1"/>
    <property type="match status" value="1"/>
</dbReference>
<comment type="caution">
    <text evidence="12">The sequence shown here is derived from an EMBL/GenBank/DDBJ whole genome shotgun (WGS) entry which is preliminary data.</text>
</comment>
<evidence type="ECO:0000256" key="4">
    <source>
        <dbReference type="ARBA" id="ARBA00022695"/>
    </source>
</evidence>
<feature type="binding site" evidence="9">
    <location>
        <position position="172"/>
    </location>
    <ligand>
        <name>alpha-D-glucose 1-phosphate</name>
        <dbReference type="ChEBI" id="CHEBI:58601"/>
    </ligand>
</feature>
<feature type="domain" description="Nucleotidyl transferase" evidence="10">
    <location>
        <begin position="15"/>
        <end position="267"/>
    </location>
</feature>
<comment type="similarity">
    <text evidence="1 9">Belongs to the bacterial/plant glucose-1-phosphate adenylyltransferase family.</text>
</comment>
<reference evidence="12 13" key="1">
    <citation type="submission" date="2011-02" db="EMBL/GenBank/DDBJ databases">
        <authorList>
            <person name="Muzny D."/>
            <person name="Qin X."/>
            <person name="Buhay C."/>
            <person name="Dugan-Rocha S."/>
            <person name="Ding Y."/>
            <person name="Chen G."/>
            <person name="Hawes A."/>
            <person name="Holder M."/>
            <person name="Jhangiani S."/>
            <person name="Johnson A."/>
            <person name="Khan Z."/>
            <person name="Li Z."/>
            <person name="Liu W."/>
            <person name="Liu X."/>
            <person name="Perez L."/>
            <person name="Shen H."/>
            <person name="Wang Q."/>
            <person name="Watt J."/>
            <person name="Xi L."/>
            <person name="Xin Y."/>
            <person name="Zhou J."/>
            <person name="Deng J."/>
            <person name="Jiang H."/>
            <person name="Liu Y."/>
            <person name="Qu J."/>
            <person name="Song X.-Z."/>
            <person name="Zhang L."/>
            <person name="Villasana D."/>
            <person name="Johnson A."/>
            <person name="Liu J."/>
            <person name="Liyanage D."/>
            <person name="Lorensuhewa L."/>
            <person name="Robinson T."/>
            <person name="Song A."/>
            <person name="Song B.-B."/>
            <person name="Dinh H."/>
            <person name="Thornton R."/>
            <person name="Coyle M."/>
            <person name="Francisco L."/>
            <person name="Jackson L."/>
            <person name="Javaid M."/>
            <person name="Korchina V."/>
            <person name="Kovar C."/>
            <person name="Mata R."/>
            <person name="Mathew T."/>
            <person name="Ngo R."/>
            <person name="Nguyen L."/>
            <person name="Nguyen N."/>
            <person name="Okwuonu G."/>
            <person name="Ongeri F."/>
            <person name="Pham C."/>
            <person name="Simmons D."/>
            <person name="Wilczek-Boney K."/>
            <person name="Hale W."/>
            <person name="Jakkamsetti A."/>
            <person name="Pham P."/>
            <person name="Ruth R."/>
            <person name="San Lucas F."/>
            <person name="Warren J."/>
            <person name="Zhang J."/>
            <person name="Zhao Z."/>
            <person name="Zhou C."/>
            <person name="Zhu D."/>
            <person name="Lee S."/>
            <person name="Bess C."/>
            <person name="Blankenburg K."/>
            <person name="Forbes L."/>
            <person name="Fu Q."/>
            <person name="Gubbala S."/>
            <person name="Hirani K."/>
            <person name="Jayaseelan J.C."/>
            <person name="Lara F."/>
            <person name="Munidasa M."/>
            <person name="Palculict T."/>
            <person name="Patil S."/>
            <person name="Pu L.-L."/>
            <person name="Saada N."/>
            <person name="Tang L."/>
            <person name="Weissenberger G."/>
            <person name="Zhu Y."/>
            <person name="Hemphill L."/>
            <person name="Shang Y."/>
            <person name="Youmans B."/>
            <person name="Ayvaz T."/>
            <person name="Ross M."/>
            <person name="Santibanez J."/>
            <person name="Aqrawi P."/>
            <person name="Gross S."/>
            <person name="Joshi V."/>
            <person name="Fowler G."/>
            <person name="Nazareth L."/>
            <person name="Reid J."/>
            <person name="Worley K."/>
            <person name="Petrosino J."/>
            <person name="Highlander S."/>
            <person name="Gibbs R."/>
        </authorList>
    </citation>
    <scope>NUCLEOTIDE SEQUENCE [LARGE SCALE GENOMIC DNA]</scope>
    <source>
        <strain evidence="12 13">DSM 15829</strain>
    </source>
</reference>
<dbReference type="PROSITE" id="PS00809">
    <property type="entry name" value="ADP_GLC_PYROPHOSPH_2"/>
    <property type="match status" value="1"/>
</dbReference>
<dbReference type="SUPFAM" id="SSF53448">
    <property type="entry name" value="Nucleotide-diphospho-sugar transferases"/>
    <property type="match status" value="1"/>
</dbReference>